<reference evidence="2 3" key="1">
    <citation type="journal article" date="2016" name="Environ. Microbiol.">
        <title>New Methyloceanibacter diversity from North Sea sediments includes methanotroph containing solely the soluble methane monooxygenase.</title>
        <authorList>
            <person name="Vekeman B."/>
            <person name="Kerckhof F.M."/>
            <person name="Cremers G."/>
            <person name="de Vos P."/>
            <person name="Vandamme P."/>
            <person name="Boon N."/>
            <person name="Op den Camp H.J."/>
            <person name="Heylen K."/>
        </authorList>
    </citation>
    <scope>NUCLEOTIDE SEQUENCE [LARGE SCALE GENOMIC DNA]</scope>
    <source>
        <strain evidence="2 3">R-67174</strain>
    </source>
</reference>
<dbReference type="EMBL" id="LPWG01000007">
    <property type="protein sequence ID" value="ODS00347.1"/>
    <property type="molecule type" value="Genomic_DNA"/>
</dbReference>
<dbReference type="AlphaFoldDB" id="A0A1E3W5E6"/>
<feature type="transmembrane region" description="Helical" evidence="1">
    <location>
        <begin position="154"/>
        <end position="171"/>
    </location>
</feature>
<feature type="transmembrane region" description="Helical" evidence="1">
    <location>
        <begin position="46"/>
        <end position="67"/>
    </location>
</feature>
<keyword evidence="1" id="KW-0472">Membrane</keyword>
<sequence>MDETREKFREMDSKVDVERKQAKALMAQQKARDAVDIRIGKEIVRFLGAGATMLLVFWLVFTLQINWPLKRVSSNGLGFAFALAVFPGSMIAVPIILGLLALDRVCGVVRVPWSTMVYAILAFPVCLIGAARMAPDSVAGGMDQIISADNLRRLVPFAAMALVPIALSLVWPRPPAAVAAS</sequence>
<organism evidence="2 3">
    <name type="scientific">Methyloceanibacter methanicus</name>
    <dbReference type="NCBI Taxonomy" id="1774968"/>
    <lineage>
        <taxon>Bacteria</taxon>
        <taxon>Pseudomonadati</taxon>
        <taxon>Pseudomonadota</taxon>
        <taxon>Alphaproteobacteria</taxon>
        <taxon>Hyphomicrobiales</taxon>
        <taxon>Hyphomicrobiaceae</taxon>
        <taxon>Methyloceanibacter</taxon>
    </lineage>
</organism>
<comment type="caution">
    <text evidence="2">The sequence shown here is derived from an EMBL/GenBank/DDBJ whole genome shotgun (WGS) entry which is preliminary data.</text>
</comment>
<keyword evidence="3" id="KW-1185">Reference proteome</keyword>
<accession>A0A1E3W5E6</accession>
<dbReference type="Proteomes" id="UP000094501">
    <property type="component" value="Unassembled WGS sequence"/>
</dbReference>
<keyword evidence="1" id="KW-1133">Transmembrane helix</keyword>
<dbReference type="RefSeq" id="WP_069436576.1">
    <property type="nucleotide sequence ID" value="NZ_LPWG01000007.1"/>
</dbReference>
<gene>
    <name evidence="2" type="ORF">AUC68_00815</name>
</gene>
<protein>
    <submittedName>
        <fullName evidence="2">Uncharacterized protein</fullName>
    </submittedName>
</protein>
<evidence type="ECO:0000313" key="2">
    <source>
        <dbReference type="EMBL" id="ODS00347.1"/>
    </source>
</evidence>
<feature type="transmembrane region" description="Helical" evidence="1">
    <location>
        <begin position="79"/>
        <end position="101"/>
    </location>
</feature>
<name>A0A1E3W5E6_9HYPH</name>
<feature type="transmembrane region" description="Helical" evidence="1">
    <location>
        <begin position="113"/>
        <end position="134"/>
    </location>
</feature>
<proteinExistence type="predicted"/>
<evidence type="ECO:0000313" key="3">
    <source>
        <dbReference type="Proteomes" id="UP000094501"/>
    </source>
</evidence>
<keyword evidence="1" id="KW-0812">Transmembrane</keyword>
<evidence type="ECO:0000256" key="1">
    <source>
        <dbReference type="SAM" id="Phobius"/>
    </source>
</evidence>